<name>A0A1G7NN17_9BACT</name>
<dbReference type="InterPro" id="IPR018750">
    <property type="entry name" value="DUF2306_membrane"/>
</dbReference>
<feature type="transmembrane region" description="Helical" evidence="1">
    <location>
        <begin position="141"/>
        <end position="158"/>
    </location>
</feature>
<dbReference type="RefSeq" id="WP_231966553.1">
    <property type="nucleotide sequence ID" value="NZ_LT629690.1"/>
</dbReference>
<gene>
    <name evidence="2" type="ORF">SAMN05444167_3203</name>
</gene>
<feature type="transmembrane region" description="Helical" evidence="1">
    <location>
        <begin position="76"/>
        <end position="96"/>
    </location>
</feature>
<dbReference type="Pfam" id="PF10067">
    <property type="entry name" value="DUF2306"/>
    <property type="match status" value="1"/>
</dbReference>
<accession>A0A1G7NN17</accession>
<evidence type="ECO:0000313" key="2">
    <source>
        <dbReference type="EMBL" id="SDF75331.1"/>
    </source>
</evidence>
<evidence type="ECO:0000256" key="1">
    <source>
        <dbReference type="SAM" id="Phobius"/>
    </source>
</evidence>
<keyword evidence="1" id="KW-0812">Transmembrane</keyword>
<evidence type="ECO:0000313" key="3">
    <source>
        <dbReference type="Proteomes" id="UP000182427"/>
    </source>
</evidence>
<feature type="transmembrane region" description="Helical" evidence="1">
    <location>
        <begin position="34"/>
        <end position="56"/>
    </location>
</feature>
<feature type="transmembrane region" description="Helical" evidence="1">
    <location>
        <begin position="108"/>
        <end position="129"/>
    </location>
</feature>
<feature type="transmembrane region" description="Helical" evidence="1">
    <location>
        <begin position="196"/>
        <end position="217"/>
    </location>
</feature>
<keyword evidence="1" id="KW-1133">Transmembrane helix</keyword>
<dbReference type="EMBL" id="LT629690">
    <property type="protein sequence ID" value="SDF75331.1"/>
    <property type="molecule type" value="Genomic_DNA"/>
</dbReference>
<keyword evidence="3" id="KW-1185">Reference proteome</keyword>
<sequence length="230" mass="25891">MRWTVEVMEIANARAHASERGRGASGPIHPRFKITLWTTLGLVVLFVFITSELLLITDYPMYHAYRLQVIADRHLLIPHTIAGTLALLVGPVNFSSRIRRWQPKVHRALGYIYVVSVFVGSFTGITLAVGRPGLPGTSMQSAAWMVCTLVALITARNHQFTKHRQWMARSYAVTFTFVSSRVLNLWPRYWSHLGDVLSAVGVIAFTLASLLIVDLALDWHELTSQRNPSR</sequence>
<proteinExistence type="predicted"/>
<dbReference type="Proteomes" id="UP000182427">
    <property type="component" value="Chromosome I"/>
</dbReference>
<keyword evidence="1" id="KW-0472">Membrane</keyword>
<feature type="transmembrane region" description="Helical" evidence="1">
    <location>
        <begin position="170"/>
        <end position="190"/>
    </location>
</feature>
<dbReference type="AlphaFoldDB" id="A0A1G7NN17"/>
<organism evidence="2 3">
    <name type="scientific">Terriglobus roseus</name>
    <dbReference type="NCBI Taxonomy" id="392734"/>
    <lineage>
        <taxon>Bacteria</taxon>
        <taxon>Pseudomonadati</taxon>
        <taxon>Acidobacteriota</taxon>
        <taxon>Terriglobia</taxon>
        <taxon>Terriglobales</taxon>
        <taxon>Acidobacteriaceae</taxon>
        <taxon>Terriglobus</taxon>
    </lineage>
</organism>
<protein>
    <submittedName>
        <fullName evidence="2">Predicted membrane protein</fullName>
    </submittedName>
</protein>
<reference evidence="2 3" key="1">
    <citation type="submission" date="2016-10" db="EMBL/GenBank/DDBJ databases">
        <authorList>
            <person name="de Groot N.N."/>
        </authorList>
    </citation>
    <scope>NUCLEOTIDE SEQUENCE [LARGE SCALE GENOMIC DNA]</scope>
    <source>
        <strain evidence="2 3">GAS232</strain>
    </source>
</reference>